<keyword evidence="7" id="KW-0676">Redox-active center</keyword>
<dbReference type="InterPro" id="IPR014025">
    <property type="entry name" value="Glutaredoxin_subgr"/>
</dbReference>
<evidence type="ECO:0000256" key="6">
    <source>
        <dbReference type="ARBA" id="ARBA00022982"/>
    </source>
</evidence>
<dbReference type="GO" id="GO:0005737">
    <property type="term" value="C:cytoplasm"/>
    <property type="evidence" value="ECO:0007669"/>
    <property type="project" value="UniProtKB-SubCell"/>
</dbReference>
<comment type="function">
    <text evidence="1">Has a glutathione-disulfide oxidoreductase activity in the presence of NADPH and glutathione reductase. Reduces low molecular weight disulfides and proteins.</text>
</comment>
<dbReference type="PANTHER" id="PTHR45694">
    <property type="entry name" value="GLUTAREDOXIN 2"/>
    <property type="match status" value="1"/>
</dbReference>
<sequence length="177" mass="19102">MTISKGVVKTSLSHLLVVLSFANHTCSLLGCFLPFSPCFLLYNKTRSPIQKMGSLLSSSIKMSKQELDAALKKAKELASSAPVVVFSKTYCGYCNRVKQLLTQVGATYKVVELDELSDGSQLQSALAHWTGRGTVPNVFMGGKHIGGCDTVVEKHQRNELLPLLQDAAATAKNSAQL</sequence>
<dbReference type="Gene3D" id="3.40.30.10">
    <property type="entry name" value="Glutaredoxin"/>
    <property type="match status" value="1"/>
</dbReference>
<keyword evidence="5" id="KW-0963">Cytoplasm</keyword>
<comment type="subcellular location">
    <subcellularLocation>
        <location evidence="2">Cytoplasm</location>
    </subcellularLocation>
</comment>
<evidence type="ECO:0000256" key="5">
    <source>
        <dbReference type="ARBA" id="ARBA00022490"/>
    </source>
</evidence>
<dbReference type="SUPFAM" id="SSF52833">
    <property type="entry name" value="Thioredoxin-like"/>
    <property type="match status" value="1"/>
</dbReference>
<dbReference type="GO" id="GO:0034599">
    <property type="term" value="P:cellular response to oxidative stress"/>
    <property type="evidence" value="ECO:0007669"/>
    <property type="project" value="TreeGrafter"/>
</dbReference>
<protein>
    <recommendedName>
        <fullName evidence="8">Glutaredoxin</fullName>
    </recommendedName>
</protein>
<evidence type="ECO:0000256" key="3">
    <source>
        <dbReference type="ARBA" id="ARBA00007190"/>
    </source>
</evidence>
<evidence type="ECO:0000256" key="4">
    <source>
        <dbReference type="ARBA" id="ARBA00022448"/>
    </source>
</evidence>
<keyword evidence="4" id="KW-0813">Transport</keyword>
<evidence type="ECO:0000256" key="9">
    <source>
        <dbReference type="SAM" id="Phobius"/>
    </source>
</evidence>
<dbReference type="PRINTS" id="PR00160">
    <property type="entry name" value="GLUTAREDOXIN"/>
</dbReference>
<gene>
    <name evidence="12" type="primary">LOC105128520</name>
</gene>
<dbReference type="Pfam" id="PF00462">
    <property type="entry name" value="Glutaredoxin"/>
    <property type="match status" value="1"/>
</dbReference>
<dbReference type="PROSITE" id="PS51354">
    <property type="entry name" value="GLUTAREDOXIN_2"/>
    <property type="match status" value="1"/>
</dbReference>
<keyword evidence="9" id="KW-1133">Transmembrane helix</keyword>
<dbReference type="InterPro" id="IPR036249">
    <property type="entry name" value="Thioredoxin-like_sf"/>
</dbReference>
<evidence type="ECO:0000256" key="1">
    <source>
        <dbReference type="ARBA" id="ARBA00002549"/>
    </source>
</evidence>
<keyword evidence="11" id="KW-1185">Reference proteome</keyword>
<evidence type="ECO:0000256" key="2">
    <source>
        <dbReference type="ARBA" id="ARBA00004496"/>
    </source>
</evidence>
<dbReference type="KEGG" id="peu:105128520"/>
<name>A0AAJ6XRF8_POPEU</name>
<dbReference type="GO" id="GO:0015038">
    <property type="term" value="F:glutathione disulfide oxidoreductase activity"/>
    <property type="evidence" value="ECO:0007669"/>
    <property type="project" value="TreeGrafter"/>
</dbReference>
<dbReference type="PANTHER" id="PTHR45694:SF13">
    <property type="entry name" value="GLUTAREDOXIN-C1"/>
    <property type="match status" value="1"/>
</dbReference>
<evidence type="ECO:0000313" key="12">
    <source>
        <dbReference type="RefSeq" id="XP_011028538.1"/>
    </source>
</evidence>
<dbReference type="Proteomes" id="UP000694918">
    <property type="component" value="Unplaced"/>
</dbReference>
<dbReference type="CDD" id="cd03419">
    <property type="entry name" value="GRX_GRXh_1_2_like"/>
    <property type="match status" value="1"/>
</dbReference>
<evidence type="ECO:0000259" key="10">
    <source>
        <dbReference type="Pfam" id="PF00462"/>
    </source>
</evidence>
<reference evidence="12" key="1">
    <citation type="submission" date="2025-08" db="UniProtKB">
        <authorList>
            <consortium name="RefSeq"/>
        </authorList>
    </citation>
    <scope>IDENTIFICATION</scope>
</reference>
<dbReference type="PROSITE" id="PS51257">
    <property type="entry name" value="PROKAR_LIPOPROTEIN"/>
    <property type="match status" value="1"/>
</dbReference>
<feature type="transmembrane region" description="Helical" evidence="9">
    <location>
        <begin position="12"/>
        <end position="42"/>
    </location>
</feature>
<proteinExistence type="inferred from homology"/>
<feature type="domain" description="Glutaredoxin" evidence="10">
    <location>
        <begin position="83"/>
        <end position="145"/>
    </location>
</feature>
<keyword evidence="9" id="KW-0812">Transmembrane</keyword>
<dbReference type="NCBIfam" id="TIGR02180">
    <property type="entry name" value="GRX_euk"/>
    <property type="match status" value="1"/>
</dbReference>
<dbReference type="AlphaFoldDB" id="A0AAJ6XRF8"/>
<evidence type="ECO:0000256" key="8">
    <source>
        <dbReference type="ARBA" id="ARBA00070479"/>
    </source>
</evidence>
<dbReference type="InterPro" id="IPR011899">
    <property type="entry name" value="Glutaredoxin_euk/vir"/>
</dbReference>
<organism evidence="11 12">
    <name type="scientific">Populus euphratica</name>
    <name type="common">Euphrates poplar</name>
    <dbReference type="NCBI Taxonomy" id="75702"/>
    <lineage>
        <taxon>Eukaryota</taxon>
        <taxon>Viridiplantae</taxon>
        <taxon>Streptophyta</taxon>
        <taxon>Embryophyta</taxon>
        <taxon>Tracheophyta</taxon>
        <taxon>Spermatophyta</taxon>
        <taxon>Magnoliopsida</taxon>
        <taxon>eudicotyledons</taxon>
        <taxon>Gunneridae</taxon>
        <taxon>Pentapetalae</taxon>
        <taxon>rosids</taxon>
        <taxon>fabids</taxon>
        <taxon>Malpighiales</taxon>
        <taxon>Salicaceae</taxon>
        <taxon>Saliceae</taxon>
        <taxon>Populus</taxon>
    </lineage>
</organism>
<dbReference type="FunFam" id="3.40.30.10:FF:000093">
    <property type="entry name" value="Glutaredoxin 2"/>
    <property type="match status" value="1"/>
</dbReference>
<keyword evidence="9" id="KW-0472">Membrane</keyword>
<dbReference type="InterPro" id="IPR002109">
    <property type="entry name" value="Glutaredoxin"/>
</dbReference>
<accession>A0AAJ6XRF8</accession>
<dbReference type="RefSeq" id="XP_011028538.1">
    <property type="nucleotide sequence ID" value="XM_011030236.1"/>
</dbReference>
<comment type="similarity">
    <text evidence="3">Belongs to the glutaredoxin family. CPYC subfamily.</text>
</comment>
<evidence type="ECO:0000313" key="11">
    <source>
        <dbReference type="Proteomes" id="UP000694918"/>
    </source>
</evidence>
<evidence type="ECO:0000256" key="7">
    <source>
        <dbReference type="ARBA" id="ARBA00023284"/>
    </source>
</evidence>
<dbReference type="GeneID" id="105128520"/>
<keyword evidence="6" id="KW-0249">Electron transport</keyword>